<feature type="chain" id="PRO_5011118991" description="Bacteriophage N4 adsorption protein A C-terminal domain-containing protein" evidence="1">
    <location>
        <begin position="29"/>
        <end position="807"/>
    </location>
</feature>
<evidence type="ECO:0000256" key="1">
    <source>
        <dbReference type="SAM" id="SignalP"/>
    </source>
</evidence>
<organism evidence="3 4">
    <name type="scientific">Caballeronia choica</name>
    <dbReference type="NCBI Taxonomy" id="326476"/>
    <lineage>
        <taxon>Bacteria</taxon>
        <taxon>Pseudomonadati</taxon>
        <taxon>Pseudomonadota</taxon>
        <taxon>Betaproteobacteria</taxon>
        <taxon>Burkholderiales</taxon>
        <taxon>Burkholderiaceae</taxon>
        <taxon>Caballeronia</taxon>
    </lineage>
</organism>
<evidence type="ECO:0000313" key="3">
    <source>
        <dbReference type="EMBL" id="SAL81605.1"/>
    </source>
</evidence>
<dbReference type="SUPFAM" id="SSF48452">
    <property type="entry name" value="TPR-like"/>
    <property type="match status" value="2"/>
</dbReference>
<keyword evidence="1" id="KW-0732">Signal</keyword>
<dbReference type="InterPro" id="IPR011990">
    <property type="entry name" value="TPR-like_helical_dom_sf"/>
</dbReference>
<gene>
    <name evidence="3" type="ORF">AWB68_06195</name>
</gene>
<dbReference type="OrthoDB" id="7399085at2"/>
<dbReference type="Pfam" id="PF13283">
    <property type="entry name" value="NfrA_C"/>
    <property type="match status" value="1"/>
</dbReference>
<comment type="caution">
    <text evidence="3">The sequence shown here is derived from an EMBL/GenBank/DDBJ whole genome shotgun (WGS) entry which is preliminary data.</text>
</comment>
<dbReference type="Proteomes" id="UP000054770">
    <property type="component" value="Unassembled WGS sequence"/>
</dbReference>
<dbReference type="Pfam" id="PF14559">
    <property type="entry name" value="TPR_19"/>
    <property type="match status" value="1"/>
</dbReference>
<dbReference type="InterPro" id="IPR025137">
    <property type="entry name" value="NfrA_C"/>
</dbReference>
<dbReference type="RefSeq" id="WP_087648160.1">
    <property type="nucleotide sequence ID" value="NZ_FCON02000106.1"/>
</dbReference>
<accession>A0A158KKT7</accession>
<name>A0A158KKT7_9BURK</name>
<evidence type="ECO:0000259" key="2">
    <source>
        <dbReference type="Pfam" id="PF13283"/>
    </source>
</evidence>
<evidence type="ECO:0000313" key="4">
    <source>
        <dbReference type="Proteomes" id="UP000054770"/>
    </source>
</evidence>
<reference evidence="3" key="1">
    <citation type="submission" date="2016-01" db="EMBL/GenBank/DDBJ databases">
        <authorList>
            <person name="Peeters C."/>
        </authorList>
    </citation>
    <scope>NUCLEOTIDE SEQUENCE [LARGE SCALE GENOMIC DNA]</scope>
    <source>
        <strain evidence="3">LMG 22940</strain>
    </source>
</reference>
<dbReference type="Gene3D" id="1.25.40.10">
    <property type="entry name" value="Tetratricopeptide repeat domain"/>
    <property type="match status" value="3"/>
</dbReference>
<protein>
    <recommendedName>
        <fullName evidence="2">Bacteriophage N4 adsorption protein A C-terminal domain-containing protein</fullName>
    </recommendedName>
</protein>
<sequence>MTGGLARRRLGMAIAAAFALCAADLAHADDTLPLPLSGAAYRLAREAYAAYDAHRYAESIARTREAIRQRPDVVELRLLLANALAASGHLKEASRTLADAIAQLGPTPQLVARRRQIDALAASGGAGGVPGDLQGDALKAARGAYRAYAQKDYAAAVDDAREAIALAPRVERLHYLLIDALSASGKDADAYAADLDTAQRFGDSEGLRTRRRFIGARIAPGLSAEAYAARGRGDLPAAARLAREAIKYAPDRRGFRTQLIEILLAQNDLAGVEEAASQFIAQDDADPIAWTLRGYARAARGDPRADADFARALTLHGATPRDERVARTIIADVWISEGRPQDALDVLPPLATTHDDTDSALALRRRRAQALLVRGVAAADVDPRARPVFDCRVDPYGASCDVYAADPAFEAKRQARLAIEHGDRRAAIGYWREAVALVPDDPAPRVALIDALASTGETHEARTQARALIDAGLLDGMTDMQAAFIAQRAGDNRLALDYFERADRAGTLPPGAAADAGYTALRAHRNREGAAFLERAIDHGLNPADGETPLSQQALDDARRAHAEATRDWGFNASLNYRGGGAQPGFASNPTPGVTNNWQAGSEVYWRPFGSLGERSFELYARGYDNFGIEGNGPSGIATLQAAFGARAKPFESVNAVFAFERIVPLGSAARGDWLPRLAYSGGFGTELRSDAPSWWTGVVYGEVGHYLEHPSTYATANARLGRTFRVDSVSPSLTVFPYLVAGADYDSAIDHSIPAGVGAGVVARYWFRGGPYDAPRSFVDVSVQYRVRAAGDDRARGVFFGAVFSY</sequence>
<keyword evidence="4" id="KW-1185">Reference proteome</keyword>
<feature type="domain" description="Bacteriophage N4 adsorption protein A C-terminal" evidence="2">
    <location>
        <begin position="634"/>
        <end position="802"/>
    </location>
</feature>
<proteinExistence type="predicted"/>
<dbReference type="AlphaFoldDB" id="A0A158KKT7"/>
<dbReference type="EMBL" id="FCON02000106">
    <property type="protein sequence ID" value="SAL81605.1"/>
    <property type="molecule type" value="Genomic_DNA"/>
</dbReference>
<feature type="signal peptide" evidence="1">
    <location>
        <begin position="1"/>
        <end position="28"/>
    </location>
</feature>